<keyword evidence="3" id="KW-1185">Reference proteome</keyword>
<organism evidence="2 3">
    <name type="scientific">Hyaloscypha hepaticicola</name>
    <dbReference type="NCBI Taxonomy" id="2082293"/>
    <lineage>
        <taxon>Eukaryota</taxon>
        <taxon>Fungi</taxon>
        <taxon>Dikarya</taxon>
        <taxon>Ascomycota</taxon>
        <taxon>Pezizomycotina</taxon>
        <taxon>Leotiomycetes</taxon>
        <taxon>Helotiales</taxon>
        <taxon>Hyaloscyphaceae</taxon>
        <taxon>Hyaloscypha</taxon>
    </lineage>
</organism>
<feature type="compositionally biased region" description="Polar residues" evidence="1">
    <location>
        <begin position="401"/>
        <end position="413"/>
    </location>
</feature>
<evidence type="ECO:0000256" key="1">
    <source>
        <dbReference type="SAM" id="MobiDB-lite"/>
    </source>
</evidence>
<proteinExistence type="predicted"/>
<dbReference type="AlphaFoldDB" id="A0A2J6QHZ6"/>
<gene>
    <name evidence="2" type="ORF">NA56DRAFT_744888</name>
</gene>
<name>A0A2J6QHZ6_9HELO</name>
<dbReference type="Proteomes" id="UP000235672">
    <property type="component" value="Unassembled WGS sequence"/>
</dbReference>
<evidence type="ECO:0000313" key="3">
    <source>
        <dbReference type="Proteomes" id="UP000235672"/>
    </source>
</evidence>
<feature type="region of interest" description="Disordered" evidence="1">
    <location>
        <begin position="379"/>
        <end position="415"/>
    </location>
</feature>
<accession>A0A2J6QHZ6</accession>
<reference evidence="2 3" key="1">
    <citation type="submission" date="2016-05" db="EMBL/GenBank/DDBJ databases">
        <title>A degradative enzymes factory behind the ericoid mycorrhizal symbiosis.</title>
        <authorList>
            <consortium name="DOE Joint Genome Institute"/>
            <person name="Martino E."/>
            <person name="Morin E."/>
            <person name="Grelet G."/>
            <person name="Kuo A."/>
            <person name="Kohler A."/>
            <person name="Daghino S."/>
            <person name="Barry K."/>
            <person name="Choi C."/>
            <person name="Cichocki N."/>
            <person name="Clum A."/>
            <person name="Copeland A."/>
            <person name="Hainaut M."/>
            <person name="Haridas S."/>
            <person name="Labutti K."/>
            <person name="Lindquist E."/>
            <person name="Lipzen A."/>
            <person name="Khouja H.-R."/>
            <person name="Murat C."/>
            <person name="Ohm R."/>
            <person name="Olson A."/>
            <person name="Spatafora J."/>
            <person name="Veneault-Fourrey C."/>
            <person name="Henrissat B."/>
            <person name="Grigoriev I."/>
            <person name="Martin F."/>
            <person name="Perotto S."/>
        </authorList>
    </citation>
    <scope>NUCLEOTIDE SEQUENCE [LARGE SCALE GENOMIC DNA]</scope>
    <source>
        <strain evidence="2 3">UAMH 7357</strain>
    </source>
</reference>
<evidence type="ECO:0000313" key="2">
    <source>
        <dbReference type="EMBL" id="PMD25884.1"/>
    </source>
</evidence>
<protein>
    <submittedName>
        <fullName evidence="2">Uncharacterized protein</fullName>
    </submittedName>
</protein>
<feature type="compositionally biased region" description="Basic and acidic residues" evidence="1">
    <location>
        <begin position="386"/>
        <end position="400"/>
    </location>
</feature>
<dbReference type="EMBL" id="KZ613469">
    <property type="protein sequence ID" value="PMD25884.1"/>
    <property type="molecule type" value="Genomic_DNA"/>
</dbReference>
<sequence>MYGSEHRAARDREAAAIFELLRLDGEEKRLLSVDAEDKLEDVLPTEELGAAELVTEDNTIELGALVREASHEILVEDSIVELGAADGGPVLANEDEGGSSSEPLVENWELSAAEGRELLDDDEGDVELGAPNKIILLVEDCVMELGTATEGRALLARDDWLVELGAPEGKVLVVVEESAAGKELPHEEDGIVELWAAEGKVEVAAPEAVELDNPEGTILLVVDIGRKLQRIVGWLRDLTTGMSLARQTDHSLKAEQEAAPEDSVLALLAEDTCDDEMAVLDPGAPRSDELVWAVDGAAKMDVEDDSEPQSVAETVRVTVTAALVIENNRHGSISLGKPMARSQAESMIVKSRKDDVDSKRVTVIFQFIGETEEFIFTGFQQGDGDMDTRNEDTRNEDTRNRSTSQENRPSNEPRSLYYGQISLQTETIFSLYEKSWNIECDLQQNIFAAKFTLMTAKSISIYQKPRYIERNRNKHQQSRLFTQEHPDQMKSDRAHVHTMIALILLYN</sequence>